<name>A0A6J2K439_BOMMA</name>
<dbReference type="AlphaFoldDB" id="A0A6J2K439"/>
<proteinExistence type="predicted"/>
<evidence type="ECO:0000313" key="2">
    <source>
        <dbReference type="RefSeq" id="XP_028037021.1"/>
    </source>
</evidence>
<evidence type="ECO:0000313" key="1">
    <source>
        <dbReference type="Proteomes" id="UP000504629"/>
    </source>
</evidence>
<keyword evidence="1" id="KW-1185">Reference proteome</keyword>
<organism evidence="1 2">
    <name type="scientific">Bombyx mandarina</name>
    <name type="common">Wild silk moth</name>
    <name type="synonym">Wild silkworm</name>
    <dbReference type="NCBI Taxonomy" id="7092"/>
    <lineage>
        <taxon>Eukaryota</taxon>
        <taxon>Metazoa</taxon>
        <taxon>Ecdysozoa</taxon>
        <taxon>Arthropoda</taxon>
        <taxon>Hexapoda</taxon>
        <taxon>Insecta</taxon>
        <taxon>Pterygota</taxon>
        <taxon>Neoptera</taxon>
        <taxon>Endopterygota</taxon>
        <taxon>Lepidoptera</taxon>
        <taxon>Glossata</taxon>
        <taxon>Ditrysia</taxon>
        <taxon>Bombycoidea</taxon>
        <taxon>Bombycidae</taxon>
        <taxon>Bombycinae</taxon>
        <taxon>Bombyx</taxon>
    </lineage>
</organism>
<dbReference type="KEGG" id="bman:114248096"/>
<dbReference type="GeneID" id="114248096"/>
<dbReference type="RefSeq" id="XP_028037021.1">
    <property type="nucleotide sequence ID" value="XM_028181220.1"/>
</dbReference>
<accession>A0A6J2K439</accession>
<dbReference type="Proteomes" id="UP000504629">
    <property type="component" value="Unplaced"/>
</dbReference>
<sequence>MPSEKDLIIDDNEDFENDLSDIPKTRNIYDKQSDFQIKIKPDHLPEKIDEDEKIIIDWETTSLIKSEDSLSTPRRIRRSKRSTRNAKLSVILRSSKRHINVI</sequence>
<reference evidence="2" key="1">
    <citation type="submission" date="2025-08" db="UniProtKB">
        <authorList>
            <consortium name="RefSeq"/>
        </authorList>
    </citation>
    <scope>IDENTIFICATION</scope>
    <source>
        <tissue evidence="2">Silk gland</tissue>
    </source>
</reference>
<gene>
    <name evidence="2" type="primary">LOC114248096</name>
</gene>
<protein>
    <submittedName>
        <fullName evidence="2">Uncharacterized protein LOC114248096</fullName>
    </submittedName>
</protein>